<name>A0ABY5RNW9_9HYPH</name>
<dbReference type="RefSeq" id="WP_173946755.1">
    <property type="nucleotide sequence ID" value="NZ_CP102845.1"/>
</dbReference>
<organism evidence="1 2">
    <name type="scientific">Microvirga terrae</name>
    <dbReference type="NCBI Taxonomy" id="2740529"/>
    <lineage>
        <taxon>Bacteria</taxon>
        <taxon>Pseudomonadati</taxon>
        <taxon>Pseudomonadota</taxon>
        <taxon>Alphaproteobacteria</taxon>
        <taxon>Hyphomicrobiales</taxon>
        <taxon>Methylobacteriaceae</taxon>
        <taxon>Microvirga</taxon>
    </lineage>
</organism>
<proteinExistence type="predicted"/>
<keyword evidence="2" id="KW-1185">Reference proteome</keyword>
<dbReference type="Proteomes" id="UP001017257">
    <property type="component" value="Chromosome"/>
</dbReference>
<evidence type="ECO:0000313" key="2">
    <source>
        <dbReference type="Proteomes" id="UP001017257"/>
    </source>
</evidence>
<evidence type="ECO:0000313" key="1">
    <source>
        <dbReference type="EMBL" id="UVF18584.1"/>
    </source>
</evidence>
<sequence length="53" mass="5595">MRSGIVGNALFLSSPGIPDPSRLIETRRPSGSGWSGTDPLPVIAWLVPVIPLL</sequence>
<reference evidence="1" key="1">
    <citation type="submission" date="2022-08" db="EMBL/GenBank/DDBJ databases">
        <title>Microvirga terrae sp. nov., isolated from soil.</title>
        <authorList>
            <person name="Kim K.H."/>
            <person name="Seo Y.L."/>
            <person name="Kim J.M."/>
            <person name="Lee J.K."/>
            <person name="Han D.M."/>
            <person name="Jeon C.O."/>
        </authorList>
    </citation>
    <scope>NUCLEOTIDE SEQUENCE</scope>
    <source>
        <strain evidence="1">R24</strain>
    </source>
</reference>
<dbReference type="EMBL" id="CP102845">
    <property type="protein sequence ID" value="UVF18584.1"/>
    <property type="molecule type" value="Genomic_DNA"/>
</dbReference>
<accession>A0ABY5RNW9</accession>
<gene>
    <name evidence="1" type="ORF">HPT29_019145</name>
</gene>
<protein>
    <submittedName>
        <fullName evidence="1">Uncharacterized protein</fullName>
    </submittedName>
</protein>